<dbReference type="InterPro" id="IPR025886">
    <property type="entry name" value="PP2-like"/>
</dbReference>
<proteinExistence type="predicted"/>
<dbReference type="Gene3D" id="1.20.1280.50">
    <property type="match status" value="1"/>
</dbReference>
<dbReference type="PANTHER" id="PTHR32278:SF11">
    <property type="entry name" value="F-BOX DOMAIN-CONTAINING PROTEIN"/>
    <property type="match status" value="1"/>
</dbReference>
<dbReference type="Pfam" id="PF14299">
    <property type="entry name" value="PP2"/>
    <property type="match status" value="1"/>
</dbReference>
<comment type="caution">
    <text evidence="2">The sequence shown here is derived from an EMBL/GenBank/DDBJ whole genome shotgun (WGS) entry which is preliminary data.</text>
</comment>
<evidence type="ECO:0000313" key="3">
    <source>
        <dbReference type="Proteomes" id="UP001141806"/>
    </source>
</evidence>
<dbReference type="AlphaFoldDB" id="A0A9Q0GXL2"/>
<dbReference type="CDD" id="cd22162">
    <property type="entry name" value="F-box_AtSKIP3-like"/>
    <property type="match status" value="1"/>
</dbReference>
<dbReference type="InterPro" id="IPR036047">
    <property type="entry name" value="F-box-like_dom_sf"/>
</dbReference>
<dbReference type="InterPro" id="IPR001810">
    <property type="entry name" value="F-box_dom"/>
</dbReference>
<evidence type="ECO:0000313" key="2">
    <source>
        <dbReference type="EMBL" id="KAJ4955723.1"/>
    </source>
</evidence>
<protein>
    <recommendedName>
        <fullName evidence="1">F-box domain-containing protein</fullName>
    </recommendedName>
</protein>
<accession>A0A9Q0GXL2</accession>
<dbReference type="SUPFAM" id="SSF81383">
    <property type="entry name" value="F-box domain"/>
    <property type="match status" value="1"/>
</dbReference>
<dbReference type="SMART" id="SM00256">
    <property type="entry name" value="FBOX"/>
    <property type="match status" value="1"/>
</dbReference>
<sequence>MEFIFDSLPEDCLSYILSLTSPQDVCRLALVSSFFRSASQLDSVWEKFLPSDFLEILSRSDSSIPLSPKKQLYFSLCDPILLDGDKKIFSLDRSTCKKCYTLLARELSITWGSNPLYWTWKCLPHSQSRFTEVAELRTICWLEIQGKIAASMLSIKTTYIAYLIVKIADRAYGLDTMPSETSVQTSSYQWKGTAYLRCSNSQKRSLEQLYYSNRIQVLRSRVAKEGEDKVPRERSDGWMEVELGEFFNDGIEGEVTMGLKEVKGHHLKGGLIVRGIEIRPKC</sequence>
<dbReference type="Proteomes" id="UP001141806">
    <property type="component" value="Unassembled WGS sequence"/>
</dbReference>
<dbReference type="Pfam" id="PF12937">
    <property type="entry name" value="F-box-like"/>
    <property type="match status" value="1"/>
</dbReference>
<reference evidence="2" key="1">
    <citation type="journal article" date="2023" name="Plant J.">
        <title>The genome of the king protea, Protea cynaroides.</title>
        <authorList>
            <person name="Chang J."/>
            <person name="Duong T.A."/>
            <person name="Schoeman C."/>
            <person name="Ma X."/>
            <person name="Roodt D."/>
            <person name="Barker N."/>
            <person name="Li Z."/>
            <person name="Van de Peer Y."/>
            <person name="Mizrachi E."/>
        </authorList>
    </citation>
    <scope>NUCLEOTIDE SEQUENCE</scope>
    <source>
        <tissue evidence="2">Young leaves</tissue>
    </source>
</reference>
<dbReference type="OrthoDB" id="1918565at2759"/>
<gene>
    <name evidence="2" type="ORF">NE237_012506</name>
</gene>
<feature type="domain" description="F-box" evidence="1">
    <location>
        <begin position="2"/>
        <end position="48"/>
    </location>
</feature>
<organism evidence="2 3">
    <name type="scientific">Protea cynaroides</name>
    <dbReference type="NCBI Taxonomy" id="273540"/>
    <lineage>
        <taxon>Eukaryota</taxon>
        <taxon>Viridiplantae</taxon>
        <taxon>Streptophyta</taxon>
        <taxon>Embryophyta</taxon>
        <taxon>Tracheophyta</taxon>
        <taxon>Spermatophyta</taxon>
        <taxon>Magnoliopsida</taxon>
        <taxon>Proteales</taxon>
        <taxon>Proteaceae</taxon>
        <taxon>Protea</taxon>
    </lineage>
</organism>
<evidence type="ECO:0000259" key="1">
    <source>
        <dbReference type="PROSITE" id="PS50181"/>
    </source>
</evidence>
<dbReference type="PROSITE" id="PS50181">
    <property type="entry name" value="FBOX"/>
    <property type="match status" value="1"/>
</dbReference>
<dbReference type="EMBL" id="JAMYWD010000011">
    <property type="protein sequence ID" value="KAJ4955723.1"/>
    <property type="molecule type" value="Genomic_DNA"/>
</dbReference>
<keyword evidence="3" id="KW-1185">Reference proteome</keyword>
<dbReference type="PANTHER" id="PTHR32278">
    <property type="entry name" value="F-BOX DOMAIN-CONTAINING PROTEIN"/>
    <property type="match status" value="1"/>
</dbReference>
<name>A0A9Q0GXL2_9MAGN</name>